<organism evidence="2 3">
    <name type="scientific">Streptomyces desertarenae</name>
    <dbReference type="NCBI Taxonomy" id="2666184"/>
    <lineage>
        <taxon>Bacteria</taxon>
        <taxon>Bacillati</taxon>
        <taxon>Actinomycetota</taxon>
        <taxon>Actinomycetes</taxon>
        <taxon>Kitasatosporales</taxon>
        <taxon>Streptomycetaceae</taxon>
        <taxon>Streptomyces</taxon>
    </lineage>
</organism>
<name>A0ABW4PJC4_9ACTN</name>
<dbReference type="RefSeq" id="WP_380898186.1">
    <property type="nucleotide sequence ID" value="NZ_JBHUFU010000003.1"/>
</dbReference>
<accession>A0ABW4PJC4</accession>
<dbReference type="EMBL" id="JBHUFU010000003">
    <property type="protein sequence ID" value="MFD1829551.1"/>
    <property type="molecule type" value="Genomic_DNA"/>
</dbReference>
<evidence type="ECO:0000256" key="1">
    <source>
        <dbReference type="SAM" id="MobiDB-lite"/>
    </source>
</evidence>
<evidence type="ECO:0000313" key="3">
    <source>
        <dbReference type="Proteomes" id="UP001597365"/>
    </source>
</evidence>
<evidence type="ECO:0000313" key="2">
    <source>
        <dbReference type="EMBL" id="MFD1829551.1"/>
    </source>
</evidence>
<sequence>MAETGRAHAHPADDASMLTSCDRRITVKCLRLPTAGRPISRVTLDLGPEDDGVPGTWAALTPREARELARRLLSQAAAADRDAAALRAGAPGPGADRVA</sequence>
<dbReference type="Proteomes" id="UP001597365">
    <property type="component" value="Unassembled WGS sequence"/>
</dbReference>
<feature type="region of interest" description="Disordered" evidence="1">
    <location>
        <begin position="80"/>
        <end position="99"/>
    </location>
</feature>
<gene>
    <name evidence="2" type="ORF">ACFSJS_07735</name>
</gene>
<comment type="caution">
    <text evidence="2">The sequence shown here is derived from an EMBL/GenBank/DDBJ whole genome shotgun (WGS) entry which is preliminary data.</text>
</comment>
<reference evidence="3" key="1">
    <citation type="journal article" date="2019" name="Int. J. Syst. Evol. Microbiol.">
        <title>The Global Catalogue of Microorganisms (GCM) 10K type strain sequencing project: providing services to taxonomists for standard genome sequencing and annotation.</title>
        <authorList>
            <consortium name="The Broad Institute Genomics Platform"/>
            <consortium name="The Broad Institute Genome Sequencing Center for Infectious Disease"/>
            <person name="Wu L."/>
            <person name="Ma J."/>
        </authorList>
    </citation>
    <scope>NUCLEOTIDE SEQUENCE [LARGE SCALE GENOMIC DNA]</scope>
    <source>
        <strain evidence="3">CGMCC 4.7455</strain>
    </source>
</reference>
<proteinExistence type="predicted"/>
<feature type="compositionally biased region" description="Low complexity" evidence="1">
    <location>
        <begin position="85"/>
        <end position="99"/>
    </location>
</feature>
<protein>
    <submittedName>
        <fullName evidence="2">Uncharacterized protein</fullName>
    </submittedName>
</protein>
<keyword evidence="3" id="KW-1185">Reference proteome</keyword>